<dbReference type="Proteomes" id="UP000515146">
    <property type="component" value="Unplaced"/>
</dbReference>
<keyword evidence="8" id="KW-1185">Reference proteome</keyword>
<dbReference type="PANTHER" id="PTHR10926:SF0">
    <property type="entry name" value="CDC50, ISOFORM A"/>
    <property type="match status" value="1"/>
</dbReference>
<dbReference type="GO" id="GO:0005794">
    <property type="term" value="C:Golgi apparatus"/>
    <property type="evidence" value="ECO:0007669"/>
    <property type="project" value="TreeGrafter"/>
</dbReference>
<evidence type="ECO:0000256" key="5">
    <source>
        <dbReference type="ARBA" id="ARBA00023136"/>
    </source>
</evidence>
<dbReference type="AlphaFoldDB" id="A0A6P6Y1T0"/>
<feature type="transmembrane region" description="Helical" evidence="7">
    <location>
        <begin position="324"/>
        <end position="346"/>
    </location>
</feature>
<protein>
    <submittedName>
        <fullName evidence="9">Cell cycle control protein 50A-like</fullName>
    </submittedName>
</protein>
<evidence type="ECO:0000256" key="3">
    <source>
        <dbReference type="ARBA" id="ARBA00022692"/>
    </source>
</evidence>
<evidence type="ECO:0000256" key="1">
    <source>
        <dbReference type="ARBA" id="ARBA00004141"/>
    </source>
</evidence>
<name>A0A6P6Y1T0_DERPT</name>
<dbReference type="RefSeq" id="XP_027199041.1">
    <property type="nucleotide sequence ID" value="XM_027343240.1"/>
</dbReference>
<evidence type="ECO:0000313" key="9">
    <source>
        <dbReference type="RefSeq" id="XP_027199041.1"/>
    </source>
</evidence>
<evidence type="ECO:0000256" key="6">
    <source>
        <dbReference type="PIRNR" id="PIRNR015840"/>
    </source>
</evidence>
<dbReference type="GO" id="GO:0005783">
    <property type="term" value="C:endoplasmic reticulum"/>
    <property type="evidence" value="ECO:0007669"/>
    <property type="project" value="TreeGrafter"/>
</dbReference>
<evidence type="ECO:0000313" key="8">
    <source>
        <dbReference type="Proteomes" id="UP000515146"/>
    </source>
</evidence>
<dbReference type="GO" id="GO:0005886">
    <property type="term" value="C:plasma membrane"/>
    <property type="evidence" value="ECO:0007669"/>
    <property type="project" value="TreeGrafter"/>
</dbReference>
<dbReference type="KEGG" id="dpte:113793243"/>
<evidence type="ECO:0000256" key="4">
    <source>
        <dbReference type="ARBA" id="ARBA00022989"/>
    </source>
</evidence>
<dbReference type="OMA" id="FWQKPVY"/>
<feature type="transmembrane region" description="Helical" evidence="7">
    <location>
        <begin position="32"/>
        <end position="52"/>
    </location>
</feature>
<dbReference type="OrthoDB" id="6498797at2759"/>
<dbReference type="InParanoid" id="A0A6P6Y1T0"/>
<keyword evidence="3 7" id="KW-0812">Transmembrane</keyword>
<gene>
    <name evidence="9" type="primary">LOC113793243</name>
</gene>
<keyword evidence="4 7" id="KW-1133">Transmembrane helix</keyword>
<evidence type="ECO:0000256" key="2">
    <source>
        <dbReference type="ARBA" id="ARBA00009457"/>
    </source>
</evidence>
<reference evidence="9" key="1">
    <citation type="submission" date="2025-08" db="UniProtKB">
        <authorList>
            <consortium name="RefSeq"/>
        </authorList>
    </citation>
    <scope>IDENTIFICATION</scope>
    <source>
        <strain evidence="9">Airmid</strain>
    </source>
</reference>
<organism evidence="8 9">
    <name type="scientific">Dermatophagoides pteronyssinus</name>
    <name type="common">European house dust mite</name>
    <dbReference type="NCBI Taxonomy" id="6956"/>
    <lineage>
        <taxon>Eukaryota</taxon>
        <taxon>Metazoa</taxon>
        <taxon>Ecdysozoa</taxon>
        <taxon>Arthropoda</taxon>
        <taxon>Chelicerata</taxon>
        <taxon>Arachnida</taxon>
        <taxon>Acari</taxon>
        <taxon>Acariformes</taxon>
        <taxon>Sarcoptiformes</taxon>
        <taxon>Astigmata</taxon>
        <taxon>Psoroptidia</taxon>
        <taxon>Analgoidea</taxon>
        <taxon>Pyroglyphidae</taxon>
        <taxon>Dermatophagoidinae</taxon>
        <taxon>Dermatophagoides</taxon>
    </lineage>
</organism>
<evidence type="ECO:0000256" key="7">
    <source>
        <dbReference type="SAM" id="Phobius"/>
    </source>
</evidence>
<accession>A0A6P6Y1T0</accession>
<dbReference type="Pfam" id="PF03381">
    <property type="entry name" value="CDC50"/>
    <property type="match status" value="1"/>
</dbReference>
<dbReference type="InterPro" id="IPR005045">
    <property type="entry name" value="CDC50/LEM3_fam"/>
</dbReference>
<dbReference type="PIRSF" id="PIRSF015840">
    <property type="entry name" value="DUF284_TM_euk"/>
    <property type="match status" value="1"/>
</dbReference>
<dbReference type="PANTHER" id="PTHR10926">
    <property type="entry name" value="CELL CYCLE CONTROL PROTEIN 50"/>
    <property type="match status" value="1"/>
</dbReference>
<comment type="similarity">
    <text evidence="2 6">Belongs to the CDC50/LEM3 family.</text>
</comment>
<sequence>MSDISLRRRPRDSYFLQQTFRTHYPLMTVGSWIPIFRLLAIVYMILGLICFYQNMTVTEYKFEYTDCLSESAIESKKNNTNILYCKDEIDKNPGHICHCQISVYMSSIPKNVYVYYGLEFYYQNYLPYVDSVDNFQLCGLRLTRGECSSNDNDTLPTVPCGMIANSMFNDTFVLKKRILARDQSGHTKRYLFPISIIRKNISWKFPERYRNPTVPKNQTLKYVFRNTKKPANWHKPIYELDLDDPTNNGFENEPFINWMQISPFSSLRKAYGYIDHSDNSFTSTGLQDGYYLLQINYSYPVHRFNGKKFIIISNTSLLGGKNYFLSYIFLITSILNSIIAILFYYLDKKYGKVSTQVYDYLYYNYQQDDRLSGKRYSRQ</sequence>
<comment type="subcellular location">
    <subcellularLocation>
        <location evidence="1">Membrane</location>
        <topology evidence="1">Multi-pass membrane protein</topology>
    </subcellularLocation>
</comment>
<keyword evidence="5 6" id="KW-0472">Membrane</keyword>
<proteinExistence type="inferred from homology"/>